<comment type="caution">
    <text evidence="1">The sequence shown here is derived from an EMBL/GenBank/DDBJ whole genome shotgun (WGS) entry which is preliminary data.</text>
</comment>
<feature type="non-terminal residue" evidence="1">
    <location>
        <position position="103"/>
    </location>
</feature>
<evidence type="ECO:0000313" key="1">
    <source>
        <dbReference type="EMBL" id="KAJ2848124.1"/>
    </source>
</evidence>
<dbReference type="AlphaFoldDB" id="A0A9W8I6B7"/>
<dbReference type="EMBL" id="JANBUW010000209">
    <property type="protein sequence ID" value="KAJ2848124.1"/>
    <property type="molecule type" value="Genomic_DNA"/>
</dbReference>
<name>A0A9W8I6B7_9FUNG</name>
<proteinExistence type="predicted"/>
<keyword evidence="2" id="KW-1185">Reference proteome</keyword>
<gene>
    <name evidence="1" type="ORF">IWW36_003486</name>
</gene>
<reference evidence="1" key="1">
    <citation type="submission" date="2022-07" db="EMBL/GenBank/DDBJ databases">
        <title>Phylogenomic reconstructions and comparative analyses of Kickxellomycotina fungi.</title>
        <authorList>
            <person name="Reynolds N.K."/>
            <person name="Stajich J.E."/>
            <person name="Barry K."/>
            <person name="Grigoriev I.V."/>
            <person name="Crous P."/>
            <person name="Smith M.E."/>
        </authorList>
    </citation>
    <scope>NUCLEOTIDE SEQUENCE</scope>
    <source>
        <strain evidence="1">NRRL 1566</strain>
    </source>
</reference>
<dbReference type="OrthoDB" id="5561690at2759"/>
<protein>
    <submittedName>
        <fullName evidence="1">Uncharacterized protein</fullName>
    </submittedName>
</protein>
<evidence type="ECO:0000313" key="2">
    <source>
        <dbReference type="Proteomes" id="UP001139887"/>
    </source>
</evidence>
<sequence length="103" mass="11098">MFENIIPLETFSKPKVNEIDLYDISTFGLCILSTILAAKVIKTYYSNLSAGLPAAESPTLYLLAWLAGCDILASTSLLLLSLPIRLPFAVLPNALLRAVASAQ</sequence>
<organism evidence="1 2">
    <name type="scientific">Coemansia brasiliensis</name>
    <dbReference type="NCBI Taxonomy" id="2650707"/>
    <lineage>
        <taxon>Eukaryota</taxon>
        <taxon>Fungi</taxon>
        <taxon>Fungi incertae sedis</taxon>
        <taxon>Zoopagomycota</taxon>
        <taxon>Kickxellomycotina</taxon>
        <taxon>Kickxellomycetes</taxon>
        <taxon>Kickxellales</taxon>
        <taxon>Kickxellaceae</taxon>
        <taxon>Coemansia</taxon>
    </lineage>
</organism>
<dbReference type="Proteomes" id="UP001139887">
    <property type="component" value="Unassembled WGS sequence"/>
</dbReference>
<accession>A0A9W8I6B7</accession>